<accession>A0A0A9DRC3</accession>
<organism evidence="1">
    <name type="scientific">Arundo donax</name>
    <name type="common">Giant reed</name>
    <name type="synonym">Donax arundinaceus</name>
    <dbReference type="NCBI Taxonomy" id="35708"/>
    <lineage>
        <taxon>Eukaryota</taxon>
        <taxon>Viridiplantae</taxon>
        <taxon>Streptophyta</taxon>
        <taxon>Embryophyta</taxon>
        <taxon>Tracheophyta</taxon>
        <taxon>Spermatophyta</taxon>
        <taxon>Magnoliopsida</taxon>
        <taxon>Liliopsida</taxon>
        <taxon>Poales</taxon>
        <taxon>Poaceae</taxon>
        <taxon>PACMAD clade</taxon>
        <taxon>Arundinoideae</taxon>
        <taxon>Arundineae</taxon>
        <taxon>Arundo</taxon>
    </lineage>
</organism>
<reference evidence="1" key="2">
    <citation type="journal article" date="2015" name="Data Brief">
        <title>Shoot transcriptome of the giant reed, Arundo donax.</title>
        <authorList>
            <person name="Barrero R.A."/>
            <person name="Guerrero F.D."/>
            <person name="Moolhuijzen P."/>
            <person name="Goolsby J.A."/>
            <person name="Tidwell J."/>
            <person name="Bellgard S.E."/>
            <person name="Bellgard M.I."/>
        </authorList>
    </citation>
    <scope>NUCLEOTIDE SEQUENCE</scope>
    <source>
        <tissue evidence="1">Shoot tissue taken approximately 20 cm above the soil surface</tissue>
    </source>
</reference>
<dbReference type="AlphaFoldDB" id="A0A0A9DRC3"/>
<evidence type="ECO:0000313" key="1">
    <source>
        <dbReference type="EMBL" id="JAD91089.1"/>
    </source>
</evidence>
<name>A0A0A9DRC3_ARUDO</name>
<reference evidence="1" key="1">
    <citation type="submission" date="2014-09" db="EMBL/GenBank/DDBJ databases">
        <authorList>
            <person name="Magalhaes I.L.F."/>
            <person name="Oliveira U."/>
            <person name="Santos F.R."/>
            <person name="Vidigal T.H.D.A."/>
            <person name="Brescovit A.D."/>
            <person name="Santos A.J."/>
        </authorList>
    </citation>
    <scope>NUCLEOTIDE SEQUENCE</scope>
    <source>
        <tissue evidence="1">Shoot tissue taken approximately 20 cm above the soil surface</tissue>
    </source>
</reference>
<protein>
    <submittedName>
        <fullName evidence="1">Uncharacterized protein</fullName>
    </submittedName>
</protein>
<dbReference type="EMBL" id="GBRH01206806">
    <property type="protein sequence ID" value="JAD91089.1"/>
    <property type="molecule type" value="Transcribed_RNA"/>
</dbReference>
<proteinExistence type="predicted"/>
<sequence>MRKVIYYDFLLFNIGDPQSRVPSHQIYDVLSMGITFDFLFPKHLTGNDMRKFHICKPV</sequence>